<gene>
    <name evidence="2" type="ORF">FTUN_6376</name>
</gene>
<keyword evidence="1" id="KW-0812">Transmembrane</keyword>
<feature type="transmembrane region" description="Helical" evidence="1">
    <location>
        <begin position="35"/>
        <end position="55"/>
    </location>
</feature>
<keyword evidence="3" id="KW-1185">Reference proteome</keyword>
<accession>A0A6M5Z012</accession>
<organism evidence="2 3">
    <name type="scientific">Frigoriglobus tundricola</name>
    <dbReference type="NCBI Taxonomy" id="2774151"/>
    <lineage>
        <taxon>Bacteria</taxon>
        <taxon>Pseudomonadati</taxon>
        <taxon>Planctomycetota</taxon>
        <taxon>Planctomycetia</taxon>
        <taxon>Gemmatales</taxon>
        <taxon>Gemmataceae</taxon>
        <taxon>Frigoriglobus</taxon>
    </lineage>
</organism>
<dbReference type="EMBL" id="CP053452">
    <property type="protein sequence ID" value="QJW98781.1"/>
    <property type="molecule type" value="Genomic_DNA"/>
</dbReference>
<proteinExistence type="predicted"/>
<name>A0A6M5Z012_9BACT</name>
<dbReference type="KEGG" id="ftj:FTUN_6376"/>
<dbReference type="AlphaFoldDB" id="A0A6M5Z012"/>
<dbReference type="Proteomes" id="UP000503447">
    <property type="component" value="Chromosome"/>
</dbReference>
<evidence type="ECO:0000313" key="3">
    <source>
        <dbReference type="Proteomes" id="UP000503447"/>
    </source>
</evidence>
<keyword evidence="1" id="KW-0472">Membrane</keyword>
<feature type="transmembrane region" description="Helical" evidence="1">
    <location>
        <begin position="12"/>
        <end position="29"/>
    </location>
</feature>
<evidence type="ECO:0000313" key="2">
    <source>
        <dbReference type="EMBL" id="QJW98781.1"/>
    </source>
</evidence>
<evidence type="ECO:0000256" key="1">
    <source>
        <dbReference type="SAM" id="Phobius"/>
    </source>
</evidence>
<reference evidence="3" key="1">
    <citation type="submission" date="2020-05" db="EMBL/GenBank/DDBJ databases">
        <title>Frigoriglobus tundricola gen. nov., sp. nov., a psychrotolerant cellulolytic planctomycete of the family Gemmataceae with two divergent copies of 16S rRNA gene.</title>
        <authorList>
            <person name="Kulichevskaya I.S."/>
            <person name="Ivanova A.A."/>
            <person name="Naumoff D.G."/>
            <person name="Beletsky A.V."/>
            <person name="Rijpstra W.I.C."/>
            <person name="Sinninghe Damste J.S."/>
            <person name="Mardanov A.V."/>
            <person name="Ravin N.V."/>
            <person name="Dedysh S.N."/>
        </authorList>
    </citation>
    <scope>NUCLEOTIDE SEQUENCE [LARGE SCALE GENOMIC DNA]</scope>
    <source>
        <strain evidence="3">PL17</strain>
    </source>
</reference>
<sequence>MRANGLTRWGAFLVHLQGVGIGLLLSPALTRESVFLPLAVAVGLLVGSAFLTPLLRALGWRRLAERTGDINPNPPPRPHSVERALRTLLAESRSLRDAVRILHEKFGWDVMELSPAVAAVANLPQKEALRLVASLTILAEPEAVT</sequence>
<protein>
    <submittedName>
        <fullName evidence="2">Uncharacterized protein</fullName>
    </submittedName>
</protein>
<keyword evidence="1" id="KW-1133">Transmembrane helix</keyword>